<dbReference type="EMBL" id="VLTM01000176">
    <property type="protein sequence ID" value="KAA0146853.1"/>
    <property type="molecule type" value="Genomic_DNA"/>
</dbReference>
<comment type="subcellular location">
    <subcellularLocation>
        <location evidence="1">Membrane</location>
        <topology evidence="1">Multi-pass membrane protein</topology>
    </subcellularLocation>
</comment>
<name>A0A5A8C1D4_CAFRO</name>
<dbReference type="Pfam" id="PF00909">
    <property type="entry name" value="Ammonium_transp"/>
    <property type="match status" value="1"/>
</dbReference>
<dbReference type="AlphaFoldDB" id="A0A5A8C1D4"/>
<evidence type="ECO:0000256" key="3">
    <source>
        <dbReference type="ARBA" id="ARBA00022989"/>
    </source>
</evidence>
<feature type="transmembrane region" description="Helical" evidence="5">
    <location>
        <begin position="15"/>
        <end position="35"/>
    </location>
</feature>
<dbReference type="PANTHER" id="PTHR11730">
    <property type="entry name" value="AMMONIUM TRANSPORTER"/>
    <property type="match status" value="1"/>
</dbReference>
<dbReference type="GO" id="GO:0008519">
    <property type="term" value="F:ammonium channel activity"/>
    <property type="evidence" value="ECO:0007669"/>
    <property type="project" value="InterPro"/>
</dbReference>
<evidence type="ECO:0000256" key="1">
    <source>
        <dbReference type="ARBA" id="ARBA00004141"/>
    </source>
</evidence>
<evidence type="ECO:0000256" key="2">
    <source>
        <dbReference type="ARBA" id="ARBA00022692"/>
    </source>
</evidence>
<feature type="transmembrane region" description="Helical" evidence="5">
    <location>
        <begin position="118"/>
        <end position="136"/>
    </location>
</feature>
<gene>
    <name evidence="7" type="ORF">FNF31_07687</name>
</gene>
<dbReference type="GO" id="GO:0097272">
    <property type="term" value="P:ammonium homeostasis"/>
    <property type="evidence" value="ECO:0007669"/>
    <property type="project" value="TreeGrafter"/>
</dbReference>
<sequence length="234" mass="24692">MLLILLEESNVAADIAWMLSTAYIVMTMQAGFAMLESGLISIKSAGNILAKNVMDIGAAGIGYFAIGGSVAERMKFKVYLVYALVISSVIYSVPSHWVWDSSGWLYAMGMHDLAGCSAIHSVGGVCGLLSTIWLGPRLGTFTQDEKGNNVYWPTRSSPTQVCYGTFLLWSGWMAFNSGSVLGVSNGLAYAAARAGVNTILGSVGGSIGGLVFTTIASRNKYVDIVELCTGLLSG</sequence>
<evidence type="ECO:0000256" key="5">
    <source>
        <dbReference type="SAM" id="Phobius"/>
    </source>
</evidence>
<feature type="domain" description="Ammonium transporter AmtB-like" evidence="6">
    <location>
        <begin position="68"/>
        <end position="234"/>
    </location>
</feature>
<dbReference type="PANTHER" id="PTHR11730:SF58">
    <property type="entry name" value="AMMONIUM TRANSPORTER"/>
    <property type="match status" value="1"/>
</dbReference>
<comment type="caution">
    <text evidence="7">The sequence shown here is derived from an EMBL/GenBank/DDBJ whole genome shotgun (WGS) entry which is preliminary data.</text>
</comment>
<evidence type="ECO:0000313" key="8">
    <source>
        <dbReference type="Proteomes" id="UP000325113"/>
    </source>
</evidence>
<dbReference type="Gene3D" id="1.10.3430.10">
    <property type="entry name" value="Ammonium transporter AmtB like domains"/>
    <property type="match status" value="2"/>
</dbReference>
<keyword evidence="4 5" id="KW-0472">Membrane</keyword>
<keyword evidence="3 5" id="KW-1133">Transmembrane helix</keyword>
<evidence type="ECO:0000313" key="7">
    <source>
        <dbReference type="EMBL" id="KAA0146853.1"/>
    </source>
</evidence>
<accession>A0A5A8C1D4</accession>
<dbReference type="InterPro" id="IPR024041">
    <property type="entry name" value="NH4_transpt_AmtB-like_dom"/>
</dbReference>
<protein>
    <recommendedName>
        <fullName evidence="6">Ammonium transporter AmtB-like domain-containing protein</fullName>
    </recommendedName>
</protein>
<proteinExistence type="predicted"/>
<organism evidence="7 8">
    <name type="scientific">Cafeteria roenbergensis</name>
    <name type="common">Marine flagellate</name>
    <dbReference type="NCBI Taxonomy" id="33653"/>
    <lineage>
        <taxon>Eukaryota</taxon>
        <taxon>Sar</taxon>
        <taxon>Stramenopiles</taxon>
        <taxon>Bigyra</taxon>
        <taxon>Opalozoa</taxon>
        <taxon>Bicosoecida</taxon>
        <taxon>Cafeteriaceae</taxon>
        <taxon>Cafeteria</taxon>
    </lineage>
</organism>
<dbReference type="Proteomes" id="UP000325113">
    <property type="component" value="Unassembled WGS sequence"/>
</dbReference>
<dbReference type="SUPFAM" id="SSF111352">
    <property type="entry name" value="Ammonium transporter"/>
    <property type="match status" value="1"/>
</dbReference>
<evidence type="ECO:0000259" key="6">
    <source>
        <dbReference type="Pfam" id="PF00909"/>
    </source>
</evidence>
<dbReference type="InterPro" id="IPR029020">
    <property type="entry name" value="Ammonium/urea_transptr"/>
</dbReference>
<keyword evidence="2 5" id="KW-0812">Transmembrane</keyword>
<reference evidence="7 8" key="1">
    <citation type="submission" date="2019-07" db="EMBL/GenBank/DDBJ databases">
        <title>Genomes of Cafeteria roenbergensis.</title>
        <authorList>
            <person name="Fischer M.G."/>
            <person name="Hackl T."/>
            <person name="Roman M."/>
        </authorList>
    </citation>
    <scope>NUCLEOTIDE SEQUENCE [LARGE SCALE GENOMIC DNA]</scope>
    <source>
        <strain evidence="7 8">Cflag</strain>
    </source>
</reference>
<feature type="transmembrane region" description="Helical" evidence="5">
    <location>
        <begin position="79"/>
        <end position="98"/>
    </location>
</feature>
<dbReference type="GO" id="GO:0005886">
    <property type="term" value="C:plasma membrane"/>
    <property type="evidence" value="ECO:0007669"/>
    <property type="project" value="TreeGrafter"/>
</dbReference>
<evidence type="ECO:0000256" key="4">
    <source>
        <dbReference type="ARBA" id="ARBA00023136"/>
    </source>
</evidence>